<dbReference type="SUPFAM" id="SSF58104">
    <property type="entry name" value="Methyl-accepting chemotaxis protein (MCP) signaling domain"/>
    <property type="match status" value="1"/>
</dbReference>
<keyword evidence="2" id="KW-1185">Reference proteome</keyword>
<comment type="caution">
    <text evidence="1">The sequence shown here is derived from an EMBL/GenBank/DDBJ whole genome shotgun (WGS) entry which is preliminary data.</text>
</comment>
<evidence type="ECO:0000313" key="2">
    <source>
        <dbReference type="Proteomes" id="UP000004728"/>
    </source>
</evidence>
<dbReference type="OrthoDB" id="9816265at2"/>
<dbReference type="EMBL" id="AEWJ01000013">
    <property type="protein sequence ID" value="EGD60733.1"/>
    <property type="molecule type" value="Genomic_DNA"/>
</dbReference>
<dbReference type="AlphaFoldDB" id="F1Z3U3"/>
<evidence type="ECO:0000313" key="1">
    <source>
        <dbReference type="EMBL" id="EGD60733.1"/>
    </source>
</evidence>
<dbReference type="Gene3D" id="1.10.287.950">
    <property type="entry name" value="Methyl-accepting chemotaxis protein"/>
    <property type="match status" value="1"/>
</dbReference>
<protein>
    <submittedName>
        <fullName evidence="1">Methyl-accepting chemotaxis protein</fullName>
    </submittedName>
</protein>
<dbReference type="eggNOG" id="COG0840">
    <property type="taxonomic scope" value="Bacteria"/>
</dbReference>
<dbReference type="RefSeq" id="WP_008068721.1">
    <property type="nucleotide sequence ID" value="NZ_AQWK01000010.1"/>
</dbReference>
<sequence length="587" mass="63220">MRHETFPDTTHFIPPSALGEGVTAQARAGLAGIVERLDSHFMPAGLTLARLVETMGAVLGGLDAVTRAFGHGAEGTDAADNLLSAARRLSEAPDRQAGRAVQIAAMLDITRKLSATSSEIGRVLTVLQFYAVNLKIAAAGADEFIEFAGDMSVKLATGGKEVDLFKREVATMLASLSEMRSVDEVLARECARVVPAVPDRLAVEVGQLRKRQKNLTDVSRNAREIVLRLQGGVGRALGAIQIGDIARQRLEHVLDACRVFDEVMAHPETRDPAGTRGHMLHLFAAQLDDLTHEFSDQTGELLSALDVLAPDCDTLLDQGGRHGTVQDSGLFLRDLDECITGAHGMTRQLHRADEKAAEIADVVLRMAATLRERVQVIEELRFEVDYMAINVNIRARRDAAIGKPVAVISDEIRVCSQQLADLTLAISEVADELGQVSQGFEAQRAGADEPDVDETLSAALSIIRDGSRQAETAMSGLDTSAQDIVAMIHGAVDELSICGTLTRNLQSLTRTFTDMADAGEPMIEDCIDHPVVAMMDTMGRSYTMASERVVHDRFLLPGMEPLCKAPAASAFDAGSDEDDDDFGDVFL</sequence>
<proteinExistence type="predicted"/>
<gene>
    <name evidence="1" type="ORF">Y88_1814</name>
</gene>
<accession>F1Z3U3</accession>
<dbReference type="InParanoid" id="F1Z3U3"/>
<organism evidence="1 2">
    <name type="scientific">Novosphingobium nitrogenifigens DSM 19370</name>
    <dbReference type="NCBI Taxonomy" id="983920"/>
    <lineage>
        <taxon>Bacteria</taxon>
        <taxon>Pseudomonadati</taxon>
        <taxon>Pseudomonadota</taxon>
        <taxon>Alphaproteobacteria</taxon>
        <taxon>Sphingomonadales</taxon>
        <taxon>Sphingomonadaceae</taxon>
        <taxon>Novosphingobium</taxon>
    </lineage>
</organism>
<name>F1Z3U3_9SPHN</name>
<reference evidence="1 2" key="1">
    <citation type="journal article" date="2012" name="J. Bacteriol.">
        <title>Draft Genome Sequence of Novosphingobium nitrogenifigens Y88T.</title>
        <authorList>
            <person name="Strabala T.J."/>
            <person name="Macdonald L."/>
            <person name="Liu V."/>
            <person name="Smit A.M."/>
        </authorList>
    </citation>
    <scope>NUCLEOTIDE SEQUENCE [LARGE SCALE GENOMIC DNA]</scope>
    <source>
        <strain evidence="1 2">DSM 19370</strain>
    </source>
</reference>
<dbReference type="Proteomes" id="UP000004728">
    <property type="component" value="Unassembled WGS sequence"/>
</dbReference>
<dbReference type="HOGENOM" id="CLU_030861_1_0_5"/>
<dbReference type="STRING" id="983920.Y88_1814"/>